<feature type="region of interest" description="Disordered" evidence="1">
    <location>
        <begin position="114"/>
        <end position="136"/>
    </location>
</feature>
<protein>
    <submittedName>
        <fullName evidence="2">Uncharacterized protein</fullName>
    </submittedName>
</protein>
<accession>A0A9X2IGU1</accession>
<keyword evidence="3" id="KW-1185">Reference proteome</keyword>
<evidence type="ECO:0000313" key="3">
    <source>
        <dbReference type="Proteomes" id="UP001139485"/>
    </source>
</evidence>
<dbReference type="AlphaFoldDB" id="A0A9X2IGU1"/>
<feature type="compositionally biased region" description="Basic and acidic residues" evidence="1">
    <location>
        <begin position="114"/>
        <end position="127"/>
    </location>
</feature>
<dbReference type="RefSeq" id="WP_250828886.1">
    <property type="nucleotide sequence ID" value="NZ_JAMOIL010000045.1"/>
</dbReference>
<comment type="caution">
    <text evidence="2">The sequence shown here is derived from an EMBL/GenBank/DDBJ whole genome shotgun (WGS) entry which is preliminary data.</text>
</comment>
<dbReference type="EMBL" id="JAMOIL010000045">
    <property type="protein sequence ID" value="MCM0622717.1"/>
    <property type="molecule type" value="Genomic_DNA"/>
</dbReference>
<gene>
    <name evidence="2" type="ORF">M8330_20715</name>
</gene>
<name>A0A9X2IGU1_9ACTN</name>
<evidence type="ECO:0000313" key="2">
    <source>
        <dbReference type="EMBL" id="MCM0622717.1"/>
    </source>
</evidence>
<evidence type="ECO:0000256" key="1">
    <source>
        <dbReference type="SAM" id="MobiDB-lite"/>
    </source>
</evidence>
<reference evidence="2" key="1">
    <citation type="submission" date="2022-05" db="EMBL/GenBank/DDBJ databases">
        <authorList>
            <person name="Tuo L."/>
        </authorList>
    </citation>
    <scope>NUCLEOTIDE SEQUENCE</scope>
    <source>
        <strain evidence="2">BSK12Z-4</strain>
    </source>
</reference>
<organism evidence="2 3">
    <name type="scientific">Nocardioides bruguierae</name>
    <dbReference type="NCBI Taxonomy" id="2945102"/>
    <lineage>
        <taxon>Bacteria</taxon>
        <taxon>Bacillati</taxon>
        <taxon>Actinomycetota</taxon>
        <taxon>Actinomycetes</taxon>
        <taxon>Propionibacteriales</taxon>
        <taxon>Nocardioidaceae</taxon>
        <taxon>Nocardioides</taxon>
    </lineage>
</organism>
<dbReference type="Proteomes" id="UP001139485">
    <property type="component" value="Unassembled WGS sequence"/>
</dbReference>
<proteinExistence type="predicted"/>
<sequence>MSTPDADAMFDAMQATIEAAISLTGAQWRVFDYGTVPTPLPRVYFLLSVEPMANPVGRRMSGDDAPKNLWRITVRQCAKEPSEARWAMGRTDIALRGVRVPVDGGVTTPIRFERAQAPEPTDDRRSEGLSSWTCSL</sequence>